<evidence type="ECO:0000256" key="4">
    <source>
        <dbReference type="ARBA" id="ARBA00004406"/>
    </source>
</evidence>
<gene>
    <name evidence="17" type="ORF">ALC62_12904</name>
</gene>
<dbReference type="EMBL" id="KQ978219">
    <property type="protein sequence ID" value="KYM96398.1"/>
    <property type="molecule type" value="Genomic_DNA"/>
</dbReference>
<dbReference type="AlphaFoldDB" id="A0A195C8E2"/>
<dbReference type="InterPro" id="IPR036396">
    <property type="entry name" value="Cyt_P450_sf"/>
</dbReference>
<dbReference type="InterPro" id="IPR002401">
    <property type="entry name" value="Cyt_P450_E_grp-I"/>
</dbReference>
<evidence type="ECO:0000256" key="15">
    <source>
        <dbReference type="RuleBase" id="RU000461"/>
    </source>
</evidence>
<organism evidence="17 18">
    <name type="scientific">Cyphomyrmex costatus</name>
    <dbReference type="NCBI Taxonomy" id="456900"/>
    <lineage>
        <taxon>Eukaryota</taxon>
        <taxon>Metazoa</taxon>
        <taxon>Ecdysozoa</taxon>
        <taxon>Arthropoda</taxon>
        <taxon>Hexapoda</taxon>
        <taxon>Insecta</taxon>
        <taxon>Pterygota</taxon>
        <taxon>Neoptera</taxon>
        <taxon>Endopterygota</taxon>
        <taxon>Hymenoptera</taxon>
        <taxon>Apocrita</taxon>
        <taxon>Aculeata</taxon>
        <taxon>Formicoidea</taxon>
        <taxon>Formicidae</taxon>
        <taxon>Myrmicinae</taxon>
        <taxon>Cyphomyrmex</taxon>
    </lineage>
</organism>
<evidence type="ECO:0000256" key="7">
    <source>
        <dbReference type="ARBA" id="ARBA00022723"/>
    </source>
</evidence>
<comment type="similarity">
    <text evidence="5 15">Belongs to the cytochrome P450 family.</text>
</comment>
<dbReference type="GO" id="GO:0016705">
    <property type="term" value="F:oxidoreductase activity, acting on paired donors, with incorporation or reduction of molecular oxygen"/>
    <property type="evidence" value="ECO:0007669"/>
    <property type="project" value="InterPro"/>
</dbReference>
<dbReference type="PRINTS" id="PR00385">
    <property type="entry name" value="P450"/>
</dbReference>
<proteinExistence type="inferred from homology"/>
<keyword evidence="9" id="KW-0492">Microsome</keyword>
<keyword evidence="13" id="KW-0472">Membrane</keyword>
<evidence type="ECO:0000256" key="10">
    <source>
        <dbReference type="ARBA" id="ARBA00023002"/>
    </source>
</evidence>
<evidence type="ECO:0000256" key="16">
    <source>
        <dbReference type="SAM" id="MobiDB-lite"/>
    </source>
</evidence>
<keyword evidence="11 14" id="KW-0408">Iron</keyword>
<evidence type="ECO:0000256" key="2">
    <source>
        <dbReference type="ARBA" id="ARBA00003690"/>
    </source>
</evidence>
<evidence type="ECO:0000256" key="1">
    <source>
        <dbReference type="ARBA" id="ARBA00001971"/>
    </source>
</evidence>
<dbReference type="PANTHER" id="PTHR24291:SF189">
    <property type="entry name" value="CYTOCHROME P450 4C3-RELATED"/>
    <property type="match status" value="1"/>
</dbReference>
<keyword evidence="18" id="KW-1185">Reference proteome</keyword>
<dbReference type="GO" id="GO:0005506">
    <property type="term" value="F:iron ion binding"/>
    <property type="evidence" value="ECO:0007669"/>
    <property type="project" value="InterPro"/>
</dbReference>
<evidence type="ECO:0000256" key="9">
    <source>
        <dbReference type="ARBA" id="ARBA00022848"/>
    </source>
</evidence>
<dbReference type="InterPro" id="IPR001128">
    <property type="entry name" value="Cyt_P450"/>
</dbReference>
<protein>
    <submittedName>
        <fullName evidence="17">Cytochrome P450 4V3</fullName>
    </submittedName>
</protein>
<evidence type="ECO:0000256" key="12">
    <source>
        <dbReference type="ARBA" id="ARBA00023033"/>
    </source>
</evidence>
<reference evidence="17 18" key="1">
    <citation type="submission" date="2016-03" db="EMBL/GenBank/DDBJ databases">
        <title>Cyphomyrmex costatus WGS genome.</title>
        <authorList>
            <person name="Nygaard S."/>
            <person name="Hu H."/>
            <person name="Boomsma J."/>
            <person name="Zhang G."/>
        </authorList>
    </citation>
    <scope>NUCLEOTIDE SEQUENCE [LARGE SCALE GENOMIC DNA]</scope>
    <source>
        <strain evidence="17">MS0001</strain>
        <tissue evidence="17">Whole body</tissue>
    </source>
</reference>
<comment type="subcellular location">
    <subcellularLocation>
        <location evidence="4">Endoplasmic reticulum membrane</location>
        <topology evidence="4">Peripheral membrane protein</topology>
    </subcellularLocation>
    <subcellularLocation>
        <location evidence="3">Microsome membrane</location>
        <topology evidence="3">Peripheral membrane protein</topology>
    </subcellularLocation>
</comment>
<dbReference type="PANTHER" id="PTHR24291">
    <property type="entry name" value="CYTOCHROME P450 FAMILY 4"/>
    <property type="match status" value="1"/>
</dbReference>
<accession>A0A195C8E2</accession>
<keyword evidence="6 14" id="KW-0349">Heme</keyword>
<evidence type="ECO:0000256" key="14">
    <source>
        <dbReference type="PIRSR" id="PIRSR602401-1"/>
    </source>
</evidence>
<comment type="function">
    <text evidence="2">May be involved in the metabolism of insect hormones and in the breakdown of synthetic insecticides.</text>
</comment>
<dbReference type="STRING" id="456900.A0A195C8E2"/>
<evidence type="ECO:0000313" key="18">
    <source>
        <dbReference type="Proteomes" id="UP000078542"/>
    </source>
</evidence>
<evidence type="ECO:0000256" key="8">
    <source>
        <dbReference type="ARBA" id="ARBA00022824"/>
    </source>
</evidence>
<keyword evidence="10 15" id="KW-0560">Oxidoreductase</keyword>
<dbReference type="Proteomes" id="UP000078542">
    <property type="component" value="Unassembled WGS sequence"/>
</dbReference>
<dbReference type="Gene3D" id="1.10.630.10">
    <property type="entry name" value="Cytochrome P450"/>
    <property type="match status" value="1"/>
</dbReference>
<evidence type="ECO:0000256" key="3">
    <source>
        <dbReference type="ARBA" id="ARBA00004174"/>
    </source>
</evidence>
<comment type="cofactor">
    <cofactor evidence="1 14">
        <name>heme</name>
        <dbReference type="ChEBI" id="CHEBI:30413"/>
    </cofactor>
</comment>
<dbReference type="GO" id="GO:0020037">
    <property type="term" value="F:heme binding"/>
    <property type="evidence" value="ECO:0007669"/>
    <property type="project" value="InterPro"/>
</dbReference>
<sequence>MVTVPSWCTRPTNSGSPSSVSPPGIAFGGTLPPFTGTHVGLQPQRTCARKCNGTFRKLKIIAFDRFFYVLSRTFAVFAISTRRSNCASFSHFIFSSVINFGTNNGLIPRRVARTRRACVRECIHQTSAAKFQAPLRVERNTIPAANNDLIAFEFDPTRCSGIYERNNEGIIQQQLHELSKLHETETKTNTNKTFFNVLMEASCKKNFTQKMILDNVITMITLVCDKISITTNFVVFILANFPEVQEKVYKELLTIYGTETPISAPVKCDDLQHMLYLDRVIEETMRLFPTIPVIGRRLTEDVKIGDSILQKNTNIIIVLMLMNRQEQYWPNPLEFDPDRFLPERIKNCPLNYHIPFSDGPKNCIGTKYAMISMKVILATLIRTFVFKVDRTMQIRNMKLKTDVTLSTIEPLKIRIKKRDL</sequence>
<dbReference type="GO" id="GO:0005789">
    <property type="term" value="C:endoplasmic reticulum membrane"/>
    <property type="evidence" value="ECO:0007669"/>
    <property type="project" value="UniProtKB-SubCell"/>
</dbReference>
<evidence type="ECO:0000313" key="17">
    <source>
        <dbReference type="EMBL" id="KYM96398.1"/>
    </source>
</evidence>
<evidence type="ECO:0000256" key="11">
    <source>
        <dbReference type="ARBA" id="ARBA00023004"/>
    </source>
</evidence>
<dbReference type="PRINTS" id="PR00463">
    <property type="entry name" value="EP450I"/>
</dbReference>
<evidence type="ECO:0000256" key="6">
    <source>
        <dbReference type="ARBA" id="ARBA00022617"/>
    </source>
</evidence>
<keyword evidence="12 15" id="KW-0503">Monooxygenase</keyword>
<keyword evidence="7 14" id="KW-0479">Metal-binding</keyword>
<evidence type="ECO:0000256" key="5">
    <source>
        <dbReference type="ARBA" id="ARBA00010617"/>
    </source>
</evidence>
<feature type="binding site" description="axial binding residue" evidence="14">
    <location>
        <position position="363"/>
    </location>
    <ligand>
        <name>heme</name>
        <dbReference type="ChEBI" id="CHEBI:30413"/>
    </ligand>
    <ligandPart>
        <name>Fe</name>
        <dbReference type="ChEBI" id="CHEBI:18248"/>
    </ligandPart>
</feature>
<name>A0A195C8E2_9HYME</name>
<dbReference type="InterPro" id="IPR017972">
    <property type="entry name" value="Cyt_P450_CS"/>
</dbReference>
<evidence type="ECO:0000256" key="13">
    <source>
        <dbReference type="ARBA" id="ARBA00023136"/>
    </source>
</evidence>
<feature type="region of interest" description="Disordered" evidence="16">
    <location>
        <begin position="1"/>
        <end position="23"/>
    </location>
</feature>
<dbReference type="GO" id="GO:0004497">
    <property type="term" value="F:monooxygenase activity"/>
    <property type="evidence" value="ECO:0007669"/>
    <property type="project" value="UniProtKB-KW"/>
</dbReference>
<dbReference type="PROSITE" id="PS00086">
    <property type="entry name" value="CYTOCHROME_P450"/>
    <property type="match status" value="1"/>
</dbReference>
<dbReference type="SUPFAM" id="SSF48264">
    <property type="entry name" value="Cytochrome P450"/>
    <property type="match status" value="1"/>
</dbReference>
<dbReference type="InterPro" id="IPR050196">
    <property type="entry name" value="Cytochrome_P450_Monoox"/>
</dbReference>
<keyword evidence="8" id="KW-0256">Endoplasmic reticulum</keyword>
<dbReference type="Pfam" id="PF00067">
    <property type="entry name" value="p450"/>
    <property type="match status" value="1"/>
</dbReference>
<feature type="compositionally biased region" description="Low complexity" evidence="16">
    <location>
        <begin position="14"/>
        <end position="23"/>
    </location>
</feature>